<dbReference type="EMBL" id="JAVDPW010000002">
    <property type="protein sequence ID" value="MDR6288959.1"/>
    <property type="molecule type" value="Genomic_DNA"/>
</dbReference>
<evidence type="ECO:0000256" key="1">
    <source>
        <dbReference type="SAM" id="Phobius"/>
    </source>
</evidence>
<feature type="transmembrane region" description="Helical" evidence="1">
    <location>
        <begin position="348"/>
        <end position="368"/>
    </location>
</feature>
<feature type="transmembrane region" description="Helical" evidence="1">
    <location>
        <begin position="111"/>
        <end position="134"/>
    </location>
</feature>
<feature type="transmembrane region" description="Helical" evidence="1">
    <location>
        <begin position="146"/>
        <end position="165"/>
    </location>
</feature>
<keyword evidence="1" id="KW-0812">Transmembrane</keyword>
<evidence type="ECO:0000313" key="2">
    <source>
        <dbReference type="EMBL" id="MDR6288959.1"/>
    </source>
</evidence>
<feature type="transmembrane region" description="Helical" evidence="1">
    <location>
        <begin position="54"/>
        <end position="74"/>
    </location>
</feature>
<keyword evidence="1" id="KW-1133">Transmembrane helix</keyword>
<sequence length="424" mass="45950">MNLARVRAIGGQAALFLMAFALGKGIAFFGPLLLSQIMNIQDYGTAELSLSVGTIGAQVLSLGILGAIPQLVLIRKEDRVQDLLFFVVASIGVLGLAAAAVAYAASSDLLYAFAAIAIVGTGAQLTAATYYRTIGRRYRTLVSDNLSLYLFLAVGGVVFLMLGRVPLGPVVLGYGGVVLGVTIFSFIALARTIRPHFFAAHADARRMGFFMMVNSLVYFTIVNSSRVLIGYFLSVEAVSVYSVCFRISIAIFLVHQLVGTAFYKTLYEASAEWFDRYFVILLAVTMVGASVLLTTFELYGAVLLPAWAGYMDQMSGVLPITCMQVIWWVSLALLEFRINRTLISKQATLWLVACAGLMIVALATLSALHLLTLATAALVFACTLFLALQAQLFLLRRNRVPLPKTQIALFAPLVFLVPAFFLQS</sequence>
<feature type="transmembrane region" description="Helical" evidence="1">
    <location>
        <begin position="277"/>
        <end position="296"/>
    </location>
</feature>
<keyword evidence="3" id="KW-1185">Reference proteome</keyword>
<feature type="transmembrane region" description="Helical" evidence="1">
    <location>
        <begin position="209"/>
        <end position="233"/>
    </location>
</feature>
<evidence type="ECO:0000313" key="3">
    <source>
        <dbReference type="Proteomes" id="UP001262410"/>
    </source>
</evidence>
<gene>
    <name evidence="2" type="ORF">E9232_001466</name>
</gene>
<feature type="transmembrane region" description="Helical" evidence="1">
    <location>
        <begin position="374"/>
        <end position="395"/>
    </location>
</feature>
<protein>
    <submittedName>
        <fullName evidence="2">O-antigen/teichoic acid export membrane protein</fullName>
    </submittedName>
</protein>
<dbReference type="RefSeq" id="WP_309793055.1">
    <property type="nucleotide sequence ID" value="NZ_JAVDPW010000002.1"/>
</dbReference>
<organism evidence="2 3">
    <name type="scientific">Inquilinus ginsengisoli</name>
    <dbReference type="NCBI Taxonomy" id="363840"/>
    <lineage>
        <taxon>Bacteria</taxon>
        <taxon>Pseudomonadati</taxon>
        <taxon>Pseudomonadota</taxon>
        <taxon>Alphaproteobacteria</taxon>
        <taxon>Rhodospirillales</taxon>
        <taxon>Rhodospirillaceae</taxon>
        <taxon>Inquilinus</taxon>
    </lineage>
</organism>
<accession>A0ABU1JLR3</accession>
<reference evidence="2 3" key="1">
    <citation type="submission" date="2023-07" db="EMBL/GenBank/DDBJ databases">
        <title>Sorghum-associated microbial communities from plants grown in Nebraska, USA.</title>
        <authorList>
            <person name="Schachtman D."/>
        </authorList>
    </citation>
    <scope>NUCLEOTIDE SEQUENCE [LARGE SCALE GENOMIC DNA]</scope>
    <source>
        <strain evidence="2 3">584</strain>
    </source>
</reference>
<feature type="transmembrane region" description="Helical" evidence="1">
    <location>
        <begin position="316"/>
        <end position="336"/>
    </location>
</feature>
<keyword evidence="1" id="KW-0472">Membrane</keyword>
<proteinExistence type="predicted"/>
<feature type="transmembrane region" description="Helical" evidence="1">
    <location>
        <begin position="12"/>
        <end position="34"/>
    </location>
</feature>
<comment type="caution">
    <text evidence="2">The sequence shown here is derived from an EMBL/GenBank/DDBJ whole genome shotgun (WGS) entry which is preliminary data.</text>
</comment>
<feature type="transmembrane region" description="Helical" evidence="1">
    <location>
        <begin position="245"/>
        <end position="265"/>
    </location>
</feature>
<feature type="transmembrane region" description="Helical" evidence="1">
    <location>
        <begin position="171"/>
        <end position="189"/>
    </location>
</feature>
<feature type="transmembrane region" description="Helical" evidence="1">
    <location>
        <begin position="407"/>
        <end position="423"/>
    </location>
</feature>
<dbReference type="Proteomes" id="UP001262410">
    <property type="component" value="Unassembled WGS sequence"/>
</dbReference>
<name>A0ABU1JLR3_9PROT</name>
<feature type="transmembrane region" description="Helical" evidence="1">
    <location>
        <begin position="83"/>
        <end position="105"/>
    </location>
</feature>